<dbReference type="OrthoDB" id="9816564at2"/>
<keyword evidence="2" id="KW-1185">Reference proteome</keyword>
<dbReference type="AlphaFoldDB" id="A0A327P1K3"/>
<dbReference type="Proteomes" id="UP000249610">
    <property type="component" value="Unassembled WGS sequence"/>
</dbReference>
<comment type="caution">
    <text evidence="1">The sequence shown here is derived from an EMBL/GenBank/DDBJ whole genome shotgun (WGS) entry which is preliminary data.</text>
</comment>
<dbReference type="RefSeq" id="WP_111612984.1">
    <property type="nucleotide sequence ID" value="NZ_QLLK01000013.1"/>
</dbReference>
<evidence type="ECO:0000313" key="2">
    <source>
        <dbReference type="Proteomes" id="UP000249610"/>
    </source>
</evidence>
<protein>
    <recommendedName>
        <fullName evidence="3">Methyltransferase family protein</fullName>
    </recommendedName>
</protein>
<gene>
    <name evidence="1" type="ORF">LV83_03663</name>
</gene>
<evidence type="ECO:0008006" key="3">
    <source>
        <dbReference type="Google" id="ProtNLM"/>
    </source>
</evidence>
<dbReference type="InterPro" id="IPR029063">
    <property type="entry name" value="SAM-dependent_MTases_sf"/>
</dbReference>
<dbReference type="EMBL" id="QLLK01000013">
    <property type="protein sequence ID" value="RAI85583.1"/>
    <property type="molecule type" value="Genomic_DNA"/>
</dbReference>
<accession>A0A327P1K3</accession>
<reference evidence="1 2" key="1">
    <citation type="submission" date="2018-06" db="EMBL/GenBank/DDBJ databases">
        <title>Genomic Encyclopedia of Archaeal and Bacterial Type Strains, Phase II (KMG-II): from individual species to whole genera.</title>
        <authorList>
            <person name="Goeker M."/>
        </authorList>
    </citation>
    <scope>NUCLEOTIDE SEQUENCE [LARGE SCALE GENOMIC DNA]</scope>
    <source>
        <strain evidence="1 2">DSM 23446</strain>
    </source>
</reference>
<sequence length="233" mass="27510">MSLRKSNPFSILHILKKSIVSFKLFLFRNDLKYAAQVFHSDKFHVHNYIPYYVHFFSSLRKKKNRILEIGIGGYDDPKLGGASLRLWKNYFSNSQIFGIDLYDKSQLNQHRIKTFKGSQIDSGFLNQVVSEVETFDIIIDDGSHISSHVIFTFEYLFPFLTPGGFYVIEDLQTSYWEEYNGGFQKEGSSIEYFKGLMDSINSIYIRDKEVNFKFENEIEFFFMRHNILFIKKK</sequence>
<name>A0A327P1K3_9BACT</name>
<organism evidence="1 2">
    <name type="scientific">Algoriphagus yeomjeoni</name>
    <dbReference type="NCBI Taxonomy" id="291403"/>
    <lineage>
        <taxon>Bacteria</taxon>
        <taxon>Pseudomonadati</taxon>
        <taxon>Bacteroidota</taxon>
        <taxon>Cytophagia</taxon>
        <taxon>Cytophagales</taxon>
        <taxon>Cyclobacteriaceae</taxon>
        <taxon>Algoriphagus</taxon>
    </lineage>
</organism>
<evidence type="ECO:0000313" key="1">
    <source>
        <dbReference type="EMBL" id="RAI85583.1"/>
    </source>
</evidence>
<dbReference type="Gene3D" id="3.40.50.150">
    <property type="entry name" value="Vaccinia Virus protein VP39"/>
    <property type="match status" value="1"/>
</dbReference>
<proteinExistence type="predicted"/>
<dbReference type="SUPFAM" id="SSF53335">
    <property type="entry name" value="S-adenosyl-L-methionine-dependent methyltransferases"/>
    <property type="match status" value="1"/>
</dbReference>